<protein>
    <submittedName>
        <fullName evidence="2">Uncharacterized protein</fullName>
    </submittedName>
</protein>
<keyword evidence="1" id="KW-0812">Transmembrane</keyword>
<evidence type="ECO:0000256" key="1">
    <source>
        <dbReference type="SAM" id="Phobius"/>
    </source>
</evidence>
<organism evidence="2 3">
    <name type="scientific">Halohasta litchfieldiae</name>
    <dbReference type="NCBI Taxonomy" id="1073996"/>
    <lineage>
        <taxon>Archaea</taxon>
        <taxon>Methanobacteriati</taxon>
        <taxon>Methanobacteriota</taxon>
        <taxon>Stenosarchaea group</taxon>
        <taxon>Halobacteria</taxon>
        <taxon>Halobacteriales</taxon>
        <taxon>Haloferacaceae</taxon>
        <taxon>Halohasta</taxon>
    </lineage>
</organism>
<dbReference type="GeneID" id="35002505"/>
<keyword evidence="1" id="KW-1133">Transmembrane helix</keyword>
<dbReference type="Pfam" id="PF24284">
    <property type="entry name" value="DUF7472"/>
    <property type="match status" value="1"/>
</dbReference>
<feature type="transmembrane region" description="Helical" evidence="1">
    <location>
        <begin position="12"/>
        <end position="32"/>
    </location>
</feature>
<dbReference type="KEGG" id="hae:halTADL_1718"/>
<sequence>MEIDEEMRRQTVVSLIAVGLFLAALIGIGVVFGSAGGLSSSGALALVGALAGFVLLMAVIGIVLIRLKDD</sequence>
<proteinExistence type="predicted"/>
<dbReference type="Proteomes" id="UP000198888">
    <property type="component" value="Unassembled WGS sequence"/>
</dbReference>
<reference evidence="2 3" key="1">
    <citation type="submission" date="2016-10" db="EMBL/GenBank/DDBJ databases">
        <authorList>
            <person name="de Groot N.N."/>
        </authorList>
    </citation>
    <scope>NUCLEOTIDE SEQUENCE [LARGE SCALE GENOMIC DNA]</scope>
    <source>
        <strain evidence="2 3">DSM 22187</strain>
    </source>
</reference>
<keyword evidence="1" id="KW-0472">Membrane</keyword>
<dbReference type="RefSeq" id="WP_089670743.1">
    <property type="nucleotide sequence ID" value="NZ_CP024845.1"/>
</dbReference>
<keyword evidence="3" id="KW-1185">Reference proteome</keyword>
<accession>A0A2H4Q278</accession>
<dbReference type="EMBL" id="FNYR01000001">
    <property type="protein sequence ID" value="SEI50083.1"/>
    <property type="molecule type" value="Genomic_DNA"/>
</dbReference>
<dbReference type="AlphaFoldDB" id="A0A1H6R2R5"/>
<gene>
    <name evidence="2" type="ORF">SAMN05444271_101247</name>
</gene>
<evidence type="ECO:0000313" key="2">
    <source>
        <dbReference type="EMBL" id="SEI50083.1"/>
    </source>
</evidence>
<name>A0A1H6R2R5_9EURY</name>
<dbReference type="InterPro" id="IPR055895">
    <property type="entry name" value="DUF7472"/>
</dbReference>
<evidence type="ECO:0000313" key="3">
    <source>
        <dbReference type="Proteomes" id="UP000198888"/>
    </source>
</evidence>
<accession>A0A1H6R2R5</accession>
<feature type="transmembrane region" description="Helical" evidence="1">
    <location>
        <begin position="44"/>
        <end position="65"/>
    </location>
</feature>